<evidence type="ECO:0000313" key="6">
    <source>
        <dbReference type="Proteomes" id="UP001501084"/>
    </source>
</evidence>
<gene>
    <name evidence="5" type="ORF">GCM10009786_11680</name>
</gene>
<comment type="subcellular location">
    <subcellularLocation>
        <location evidence="1">Periplasm</location>
    </subcellularLocation>
</comment>
<comment type="caution">
    <text evidence="5">The sequence shown here is derived from an EMBL/GenBank/DDBJ whole genome shotgun (WGS) entry which is preliminary data.</text>
</comment>
<dbReference type="EMBL" id="BAAAOP010000005">
    <property type="protein sequence ID" value="GAA2187315.1"/>
    <property type="molecule type" value="Genomic_DNA"/>
</dbReference>
<evidence type="ECO:0008006" key="7">
    <source>
        <dbReference type="Google" id="ProtNLM"/>
    </source>
</evidence>
<dbReference type="Gene3D" id="3.40.190.10">
    <property type="entry name" value="Periplasmic binding protein-like II"/>
    <property type="match status" value="2"/>
</dbReference>
<dbReference type="PRINTS" id="PR00909">
    <property type="entry name" value="SPERMDNBNDNG"/>
</dbReference>
<dbReference type="Proteomes" id="UP001501084">
    <property type="component" value="Unassembled WGS sequence"/>
</dbReference>
<proteinExistence type="predicted"/>
<keyword evidence="3" id="KW-0732">Signal</keyword>
<dbReference type="PANTHER" id="PTHR30222:SF17">
    <property type="entry name" value="SPERMIDINE_PUTRESCINE-BINDING PERIPLASMIC PROTEIN"/>
    <property type="match status" value="1"/>
</dbReference>
<name>A0ABN3B4N7_9MICO</name>
<organism evidence="5 6">
    <name type="scientific">Leucobacter alluvii</name>
    <dbReference type="NCBI Taxonomy" id="340321"/>
    <lineage>
        <taxon>Bacteria</taxon>
        <taxon>Bacillati</taxon>
        <taxon>Actinomycetota</taxon>
        <taxon>Actinomycetes</taxon>
        <taxon>Micrococcales</taxon>
        <taxon>Microbacteriaceae</taxon>
        <taxon>Leucobacter</taxon>
    </lineage>
</organism>
<dbReference type="InterPro" id="IPR001188">
    <property type="entry name" value="Sperm_putr-bd"/>
</dbReference>
<keyword evidence="4" id="KW-0574">Periplasm</keyword>
<evidence type="ECO:0000256" key="3">
    <source>
        <dbReference type="ARBA" id="ARBA00022729"/>
    </source>
</evidence>
<evidence type="ECO:0000256" key="2">
    <source>
        <dbReference type="ARBA" id="ARBA00022448"/>
    </source>
</evidence>
<dbReference type="InterPro" id="IPR006059">
    <property type="entry name" value="SBP"/>
</dbReference>
<keyword evidence="6" id="KW-1185">Reference proteome</keyword>
<dbReference type="SUPFAM" id="SSF53850">
    <property type="entry name" value="Periplasmic binding protein-like II"/>
    <property type="match status" value="1"/>
</dbReference>
<evidence type="ECO:0000313" key="5">
    <source>
        <dbReference type="EMBL" id="GAA2187315.1"/>
    </source>
</evidence>
<keyword evidence="2" id="KW-0813">Transport</keyword>
<evidence type="ECO:0000256" key="1">
    <source>
        <dbReference type="ARBA" id="ARBA00004418"/>
    </source>
</evidence>
<reference evidence="5 6" key="1">
    <citation type="journal article" date="2019" name="Int. J. Syst. Evol. Microbiol.">
        <title>The Global Catalogue of Microorganisms (GCM) 10K type strain sequencing project: providing services to taxonomists for standard genome sequencing and annotation.</title>
        <authorList>
            <consortium name="The Broad Institute Genomics Platform"/>
            <consortium name="The Broad Institute Genome Sequencing Center for Infectious Disease"/>
            <person name="Wu L."/>
            <person name="Ma J."/>
        </authorList>
    </citation>
    <scope>NUCLEOTIDE SEQUENCE [LARGE SCALE GENOMIC DNA]</scope>
    <source>
        <strain evidence="5 6">JCM 14919</strain>
    </source>
</reference>
<dbReference type="PANTHER" id="PTHR30222">
    <property type="entry name" value="SPERMIDINE/PUTRESCINE-BINDING PERIPLASMIC PROTEIN"/>
    <property type="match status" value="1"/>
</dbReference>
<protein>
    <recommendedName>
        <fullName evidence="7">Spermidine/putrescine transport system substrate-binding protein</fullName>
    </recommendedName>
</protein>
<dbReference type="CDD" id="cd13590">
    <property type="entry name" value="PBP2_PotD_PotF_like"/>
    <property type="match status" value="1"/>
</dbReference>
<dbReference type="Pfam" id="PF13416">
    <property type="entry name" value="SBP_bac_8"/>
    <property type="match status" value="1"/>
</dbReference>
<accession>A0ABN3B4N7</accession>
<evidence type="ECO:0000256" key="4">
    <source>
        <dbReference type="ARBA" id="ARBA00022764"/>
    </source>
</evidence>
<sequence length="390" mass="42234">MQIMNQESIKILASQAMSAKLNRRMFLAGGLAGIGAVMLAGCSPQTSGSGGSGSAGQLSDELGIYSFPSYSSPDVIKTFSAKNGPRVTIDSFTSAEEMVAKLSAAQGTTGYDLVTSPSAYVLPLGEKGVFQKLDHDRLSNYSKLNPSLMGRSFDPSNSYSIPKATGSTGFAYDNTKISRKLETWADFLDAGANEASGRMSMIDDARTMTGPYFWANGLDWNTENKAHLKACQDFFVKYGSNIKYFDTSVGTSGKMNSGELDLVQGFNGDLRMGLLNEKNPERWTFVFPDISEVWIDNWALASGAPNEDAAYAYLDFLLEPKNALAEVDYLGYDTGVLGVAEEAAMSNATKYPELMFFTPEQMSKWTLSEVNSGRQTLVDVWNETKSAAGA</sequence>